<sequence length="325" mass="37412">MQAGVIVLANGDSVSGQLVRLDGEQLVWKTANFGEQSIKRTNIKSITTDQKLKINGSTQACRLVAMESDYLSYTCGDDAQIIRVPFLTLKVIQPFEDYKKDALIHHGKINLWGAYSRGNEVRDEWNLQAEADLRLGEFRHVLGGEYARSSWFYSVPQTRWNARYSLDWFLQERWFWYNNTVIGADPRRGLDEYVLLGSGAGYQFWENKKTALSLKTGVAYLNEKYLPPNKNTQDFVHGDEFYAIRLGMDFRYTFPMGVSFFHNNELIHSLENTADWRLKTASGISSMILNKVFAEFKFDYLVDNEPQPGREGEDTRLSLGVSYKW</sequence>
<reference evidence="2" key="1">
    <citation type="journal article" date="2019" name="Int. J. Syst. Evol. Microbiol.">
        <title>The Global Catalogue of Microorganisms (GCM) 10K type strain sequencing project: providing services to taxonomists for standard genome sequencing and annotation.</title>
        <authorList>
            <consortium name="The Broad Institute Genomics Platform"/>
            <consortium name="The Broad Institute Genome Sequencing Center for Infectious Disease"/>
            <person name="Wu L."/>
            <person name="Ma J."/>
        </authorList>
    </citation>
    <scope>NUCLEOTIDE SEQUENCE [LARGE SCALE GENOMIC DNA]</scope>
    <source>
        <strain evidence="2">KCTC 32239</strain>
    </source>
</reference>
<dbReference type="Proteomes" id="UP000619761">
    <property type="component" value="Unassembled WGS sequence"/>
</dbReference>
<dbReference type="EMBL" id="BMYZ01000001">
    <property type="protein sequence ID" value="GGY63011.1"/>
    <property type="molecule type" value="Genomic_DNA"/>
</dbReference>
<gene>
    <name evidence="1" type="ORF">GCM10011613_03260</name>
</gene>
<keyword evidence="2" id="KW-1185">Reference proteome</keyword>
<name>A0ABQ3ANK1_9GAMM</name>
<accession>A0ABQ3ANK1</accession>
<organism evidence="1 2">
    <name type="scientific">Cellvibrio zantedeschiae</name>
    <dbReference type="NCBI Taxonomy" id="1237077"/>
    <lineage>
        <taxon>Bacteria</taxon>
        <taxon>Pseudomonadati</taxon>
        <taxon>Pseudomonadota</taxon>
        <taxon>Gammaproteobacteria</taxon>
        <taxon>Cellvibrionales</taxon>
        <taxon>Cellvibrionaceae</taxon>
        <taxon>Cellvibrio</taxon>
    </lineage>
</organism>
<dbReference type="Pfam" id="PF04338">
    <property type="entry name" value="DUF481"/>
    <property type="match status" value="1"/>
</dbReference>
<proteinExistence type="predicted"/>
<evidence type="ECO:0008006" key="3">
    <source>
        <dbReference type="Google" id="ProtNLM"/>
    </source>
</evidence>
<evidence type="ECO:0000313" key="1">
    <source>
        <dbReference type="EMBL" id="GGY63011.1"/>
    </source>
</evidence>
<evidence type="ECO:0000313" key="2">
    <source>
        <dbReference type="Proteomes" id="UP000619761"/>
    </source>
</evidence>
<dbReference type="InterPro" id="IPR007433">
    <property type="entry name" value="DUF481"/>
</dbReference>
<comment type="caution">
    <text evidence="1">The sequence shown here is derived from an EMBL/GenBank/DDBJ whole genome shotgun (WGS) entry which is preliminary data.</text>
</comment>
<protein>
    <recommendedName>
        <fullName evidence="3">DUF481 domain-containing protein</fullName>
    </recommendedName>
</protein>